<evidence type="ECO:0000256" key="3">
    <source>
        <dbReference type="ARBA" id="ARBA00022691"/>
    </source>
</evidence>
<keyword evidence="3" id="KW-0949">S-adenosyl-L-methionine</keyword>
<dbReference type="Proteomes" id="UP001235133">
    <property type="component" value="Unassembled WGS sequence"/>
</dbReference>
<dbReference type="Gene3D" id="3.40.50.150">
    <property type="entry name" value="Vaccinia Virus protein VP39"/>
    <property type="match status" value="1"/>
</dbReference>
<dbReference type="PANTHER" id="PTHR43464:SF19">
    <property type="entry name" value="UBIQUINONE BIOSYNTHESIS O-METHYLTRANSFERASE, MITOCHONDRIAL"/>
    <property type="match status" value="1"/>
</dbReference>
<feature type="domain" description="Methyltransferase" evidence="4">
    <location>
        <begin position="62"/>
        <end position="150"/>
    </location>
</feature>
<dbReference type="InterPro" id="IPR041698">
    <property type="entry name" value="Methyltransf_25"/>
</dbReference>
<evidence type="ECO:0000256" key="2">
    <source>
        <dbReference type="ARBA" id="ARBA00022679"/>
    </source>
</evidence>
<dbReference type="GO" id="GO:0008168">
    <property type="term" value="F:methyltransferase activity"/>
    <property type="evidence" value="ECO:0007669"/>
    <property type="project" value="UniProtKB-KW"/>
</dbReference>
<reference evidence="5 6" key="1">
    <citation type="submission" date="2023-08" db="EMBL/GenBank/DDBJ databases">
        <title>Microbacterium psychrotolerans sp. nov., a psychrotolerant bacterium isolated from soil in Heilongjiang Province, China.</title>
        <authorList>
            <person name="An P."/>
            <person name="Zhao D."/>
            <person name="Xiang H."/>
        </authorList>
    </citation>
    <scope>NUCLEOTIDE SEQUENCE [LARGE SCALE GENOMIC DNA]</scope>
    <source>
        <strain evidence="5 6">QXD-8</strain>
    </source>
</reference>
<keyword evidence="2" id="KW-0808">Transferase</keyword>
<comment type="caution">
    <text evidence="5">The sequence shown here is derived from an EMBL/GenBank/DDBJ whole genome shotgun (WGS) entry which is preliminary data.</text>
</comment>
<keyword evidence="6" id="KW-1185">Reference proteome</keyword>
<dbReference type="Pfam" id="PF13649">
    <property type="entry name" value="Methyltransf_25"/>
    <property type="match status" value="1"/>
</dbReference>
<evidence type="ECO:0000256" key="1">
    <source>
        <dbReference type="ARBA" id="ARBA00022603"/>
    </source>
</evidence>
<proteinExistence type="predicted"/>
<dbReference type="InterPro" id="IPR029063">
    <property type="entry name" value="SAM-dependent_MTases_sf"/>
</dbReference>
<evidence type="ECO:0000259" key="4">
    <source>
        <dbReference type="Pfam" id="PF13649"/>
    </source>
</evidence>
<protein>
    <submittedName>
        <fullName evidence="5">Methyltransferase domain-containing protein</fullName>
    </submittedName>
</protein>
<dbReference type="PANTHER" id="PTHR43464">
    <property type="entry name" value="METHYLTRANSFERASE"/>
    <property type="match status" value="1"/>
</dbReference>
<gene>
    <name evidence="5" type="ORF">Q9R08_04400</name>
</gene>
<sequence length="234" mass="25565">MTLAVRDERLAELMDDPACDPDRLRATLRRFGTINRLVSGWGAVYRRRLAPHLSTLRRSARVLDMGCGGGDLVLRLAAAARRDGIQVEWTGIDPDPRSYEVALERGREDGVTFRCTDAATLVAEGVTYDAVLSNHVLHHLGSDLPSFVSESLTLSHGLVLHSDIARSRLAYALYAIGITPFAPGTFLRTDGLRSIRRSYTPAELAAVLDEAMPGTWDVQTPAPFRVLATGRGRG</sequence>
<evidence type="ECO:0000313" key="5">
    <source>
        <dbReference type="EMBL" id="MDQ7877212.1"/>
    </source>
</evidence>
<evidence type="ECO:0000313" key="6">
    <source>
        <dbReference type="Proteomes" id="UP001235133"/>
    </source>
</evidence>
<accession>A0ABU0YXZ8</accession>
<dbReference type="GO" id="GO:0032259">
    <property type="term" value="P:methylation"/>
    <property type="evidence" value="ECO:0007669"/>
    <property type="project" value="UniProtKB-KW"/>
</dbReference>
<keyword evidence="1 5" id="KW-0489">Methyltransferase</keyword>
<dbReference type="SUPFAM" id="SSF53335">
    <property type="entry name" value="S-adenosyl-L-methionine-dependent methyltransferases"/>
    <property type="match status" value="1"/>
</dbReference>
<name>A0ABU0YXZ8_9MICO</name>
<dbReference type="RefSeq" id="WP_308866618.1">
    <property type="nucleotide sequence ID" value="NZ_JAVFWO010000001.1"/>
</dbReference>
<dbReference type="CDD" id="cd02440">
    <property type="entry name" value="AdoMet_MTases"/>
    <property type="match status" value="1"/>
</dbReference>
<organism evidence="5 6">
    <name type="scientific">Microbacterium psychrotolerans</name>
    <dbReference type="NCBI Taxonomy" id="3068321"/>
    <lineage>
        <taxon>Bacteria</taxon>
        <taxon>Bacillati</taxon>
        <taxon>Actinomycetota</taxon>
        <taxon>Actinomycetes</taxon>
        <taxon>Micrococcales</taxon>
        <taxon>Microbacteriaceae</taxon>
        <taxon>Microbacterium</taxon>
    </lineage>
</organism>
<dbReference type="NCBIfam" id="NF004851">
    <property type="entry name" value="PRK06202.1"/>
    <property type="match status" value="1"/>
</dbReference>
<dbReference type="EMBL" id="JAVFWO010000001">
    <property type="protein sequence ID" value="MDQ7877212.1"/>
    <property type="molecule type" value="Genomic_DNA"/>
</dbReference>